<reference evidence="15" key="1">
    <citation type="journal article" date="2023" name="Mol. Phylogenet. Evol.">
        <title>Genome-scale phylogeny and comparative genomics of the fungal order Sordariales.</title>
        <authorList>
            <person name="Hensen N."/>
            <person name="Bonometti L."/>
            <person name="Westerberg I."/>
            <person name="Brannstrom I.O."/>
            <person name="Guillou S."/>
            <person name="Cros-Aarteil S."/>
            <person name="Calhoun S."/>
            <person name="Haridas S."/>
            <person name="Kuo A."/>
            <person name="Mondo S."/>
            <person name="Pangilinan J."/>
            <person name="Riley R."/>
            <person name="LaButti K."/>
            <person name="Andreopoulos B."/>
            <person name="Lipzen A."/>
            <person name="Chen C."/>
            <person name="Yan M."/>
            <person name="Daum C."/>
            <person name="Ng V."/>
            <person name="Clum A."/>
            <person name="Steindorff A."/>
            <person name="Ohm R.A."/>
            <person name="Martin F."/>
            <person name="Silar P."/>
            <person name="Natvig D.O."/>
            <person name="Lalanne C."/>
            <person name="Gautier V."/>
            <person name="Ament-Velasquez S.L."/>
            <person name="Kruys A."/>
            <person name="Hutchinson M.I."/>
            <person name="Powell A.J."/>
            <person name="Barry K."/>
            <person name="Miller A.N."/>
            <person name="Grigoriev I.V."/>
            <person name="Debuchy R."/>
            <person name="Gladieux P."/>
            <person name="Hiltunen Thoren M."/>
            <person name="Johannesson H."/>
        </authorList>
    </citation>
    <scope>NUCLEOTIDE SEQUENCE</scope>
    <source>
        <strain evidence="15">PSN324</strain>
    </source>
</reference>
<evidence type="ECO:0000256" key="5">
    <source>
        <dbReference type="ARBA" id="ARBA00016329"/>
    </source>
</evidence>
<organism evidence="15 16">
    <name type="scientific">Cladorrhinum samala</name>
    <dbReference type="NCBI Taxonomy" id="585594"/>
    <lineage>
        <taxon>Eukaryota</taxon>
        <taxon>Fungi</taxon>
        <taxon>Dikarya</taxon>
        <taxon>Ascomycota</taxon>
        <taxon>Pezizomycotina</taxon>
        <taxon>Sordariomycetes</taxon>
        <taxon>Sordariomycetidae</taxon>
        <taxon>Sordariales</taxon>
        <taxon>Podosporaceae</taxon>
        <taxon>Cladorrhinum</taxon>
    </lineage>
</organism>
<evidence type="ECO:0000256" key="13">
    <source>
        <dbReference type="SAM" id="Coils"/>
    </source>
</evidence>
<keyword evidence="11" id="KW-0137">Centromere</keyword>
<dbReference type="InterPro" id="IPR013251">
    <property type="entry name" value="DASH_Spc19"/>
</dbReference>
<keyword evidence="10" id="KW-0539">Nucleus</keyword>
<dbReference type="GO" id="GO:0005876">
    <property type="term" value="C:spindle microtubule"/>
    <property type="evidence" value="ECO:0007669"/>
    <property type="project" value="InterPro"/>
</dbReference>
<evidence type="ECO:0000256" key="9">
    <source>
        <dbReference type="ARBA" id="ARBA00023212"/>
    </source>
</evidence>
<evidence type="ECO:0000256" key="14">
    <source>
        <dbReference type="SAM" id="MobiDB-lite"/>
    </source>
</evidence>
<dbReference type="EMBL" id="MU864947">
    <property type="protein sequence ID" value="KAK4464558.1"/>
    <property type="molecule type" value="Genomic_DNA"/>
</dbReference>
<dbReference type="PANTHER" id="PTHR28262:SF1">
    <property type="entry name" value="DASH COMPLEX SUBUNIT SPC19"/>
    <property type="match status" value="1"/>
</dbReference>
<proteinExistence type="inferred from homology"/>
<dbReference type="PANTHER" id="PTHR28262">
    <property type="entry name" value="DASH COMPLEX SUBUNIT SPC19"/>
    <property type="match status" value="1"/>
</dbReference>
<evidence type="ECO:0000256" key="3">
    <source>
        <dbReference type="ARBA" id="ARBA00004629"/>
    </source>
</evidence>
<evidence type="ECO:0000256" key="6">
    <source>
        <dbReference type="ARBA" id="ARBA00022454"/>
    </source>
</evidence>
<evidence type="ECO:0000256" key="7">
    <source>
        <dbReference type="ARBA" id="ARBA00022490"/>
    </source>
</evidence>
<dbReference type="AlphaFoldDB" id="A0AAV9HW48"/>
<feature type="region of interest" description="Disordered" evidence="14">
    <location>
        <begin position="103"/>
        <end position="146"/>
    </location>
</feature>
<comment type="caution">
    <text evidence="15">The sequence shown here is derived from an EMBL/GenBank/DDBJ whole genome shotgun (WGS) entry which is preliminary data.</text>
</comment>
<keyword evidence="16" id="KW-1185">Reference proteome</keyword>
<dbReference type="GO" id="GO:0042729">
    <property type="term" value="C:DASH complex"/>
    <property type="evidence" value="ECO:0007669"/>
    <property type="project" value="InterPro"/>
</dbReference>
<keyword evidence="13" id="KW-0175">Coiled coil</keyword>
<evidence type="ECO:0000256" key="2">
    <source>
        <dbReference type="ARBA" id="ARBA00004186"/>
    </source>
</evidence>
<evidence type="ECO:0000313" key="15">
    <source>
        <dbReference type="EMBL" id="KAK4464558.1"/>
    </source>
</evidence>
<evidence type="ECO:0000256" key="10">
    <source>
        <dbReference type="ARBA" id="ARBA00023242"/>
    </source>
</evidence>
<evidence type="ECO:0000256" key="4">
    <source>
        <dbReference type="ARBA" id="ARBA00008952"/>
    </source>
</evidence>
<evidence type="ECO:0000256" key="1">
    <source>
        <dbReference type="ARBA" id="ARBA00004123"/>
    </source>
</evidence>
<evidence type="ECO:0000256" key="12">
    <source>
        <dbReference type="ARBA" id="ARBA00032583"/>
    </source>
</evidence>
<accession>A0AAV9HW48</accession>
<reference evidence="15" key="2">
    <citation type="submission" date="2023-06" db="EMBL/GenBank/DDBJ databases">
        <authorList>
            <consortium name="Lawrence Berkeley National Laboratory"/>
            <person name="Mondo S.J."/>
            <person name="Hensen N."/>
            <person name="Bonometti L."/>
            <person name="Westerberg I."/>
            <person name="Brannstrom I.O."/>
            <person name="Guillou S."/>
            <person name="Cros-Aarteil S."/>
            <person name="Calhoun S."/>
            <person name="Haridas S."/>
            <person name="Kuo A."/>
            <person name="Pangilinan J."/>
            <person name="Riley R."/>
            <person name="Labutti K."/>
            <person name="Andreopoulos B."/>
            <person name="Lipzen A."/>
            <person name="Chen C."/>
            <person name="Yanf M."/>
            <person name="Daum C."/>
            <person name="Ng V."/>
            <person name="Clum A."/>
            <person name="Steindorff A."/>
            <person name="Ohm R."/>
            <person name="Martin F."/>
            <person name="Silar P."/>
            <person name="Natvig D."/>
            <person name="Lalanne C."/>
            <person name="Gautier V."/>
            <person name="Ament-Velasquez S.L."/>
            <person name="Kruys A."/>
            <person name="Hutchinson M.I."/>
            <person name="Powell A.J."/>
            <person name="Barry K."/>
            <person name="Miller A.N."/>
            <person name="Grigoriev I.V."/>
            <person name="Debuchy R."/>
            <person name="Gladieux P."/>
            <person name="Thoren M.H."/>
            <person name="Johannesson H."/>
        </authorList>
    </citation>
    <scope>NUCLEOTIDE SEQUENCE</scope>
    <source>
        <strain evidence="15">PSN324</strain>
    </source>
</reference>
<keyword evidence="9" id="KW-0206">Cytoskeleton</keyword>
<keyword evidence="8" id="KW-0995">Kinetochore</keyword>
<evidence type="ECO:0000256" key="11">
    <source>
        <dbReference type="ARBA" id="ARBA00023328"/>
    </source>
</evidence>
<name>A0AAV9HW48_9PEZI</name>
<keyword evidence="7" id="KW-0963">Cytoplasm</keyword>
<evidence type="ECO:0000313" key="16">
    <source>
        <dbReference type="Proteomes" id="UP001321749"/>
    </source>
</evidence>
<dbReference type="Pfam" id="PF08287">
    <property type="entry name" value="DASH_Spc19"/>
    <property type="match status" value="1"/>
</dbReference>
<feature type="coiled-coil region" evidence="13">
    <location>
        <begin position="153"/>
        <end position="187"/>
    </location>
</feature>
<dbReference type="GO" id="GO:0008608">
    <property type="term" value="P:attachment of spindle microtubules to kinetochore"/>
    <property type="evidence" value="ECO:0007669"/>
    <property type="project" value="InterPro"/>
</dbReference>
<gene>
    <name evidence="15" type="ORF">QBC42DRAFT_344616</name>
</gene>
<comment type="subcellular location">
    <subcellularLocation>
        <location evidence="3">Chromosome</location>
        <location evidence="3">Centromere</location>
        <location evidence="3">Kinetochore</location>
    </subcellularLocation>
    <subcellularLocation>
        <location evidence="2">Cytoplasm</location>
        <location evidence="2">Cytoskeleton</location>
        <location evidence="2">Spindle</location>
    </subcellularLocation>
    <subcellularLocation>
        <location evidence="1">Nucleus</location>
    </subcellularLocation>
</comment>
<sequence>MSSNPTYGDCVSCLRTSLSFLESSVQTLDQGVQDFPRITNLLKTVRHYELIPQPTLQAAESSLRDEIGPFISLLLDRADKNLERQGRRIETLKARSELNKGRLDSYRRGGDDDEKVGRGGGSLAREKKGADLNGNGNGSKGEKKLDAQQALRLQVMKQRKEALKYSVERLEMEVRERERELRGRLERGG</sequence>
<keyword evidence="6" id="KW-0158">Chromosome</keyword>
<dbReference type="Proteomes" id="UP001321749">
    <property type="component" value="Unassembled WGS sequence"/>
</dbReference>
<comment type="similarity">
    <text evidence="4">Belongs to the DASH complex SPC19 family.</text>
</comment>
<evidence type="ECO:0000256" key="8">
    <source>
        <dbReference type="ARBA" id="ARBA00022838"/>
    </source>
</evidence>
<protein>
    <recommendedName>
        <fullName evidence="5">DASH complex subunit SPC19</fullName>
    </recommendedName>
    <alternativeName>
        <fullName evidence="12">Outer kinetochore protein SPC19</fullName>
    </alternativeName>
</protein>